<keyword evidence="2" id="KW-0378">Hydrolase</keyword>
<dbReference type="NCBIfam" id="TIGR04274">
    <property type="entry name" value="hypoxanDNAglyco"/>
    <property type="match status" value="1"/>
</dbReference>
<gene>
    <name evidence="2" type="ORF">INF26_02995</name>
</gene>
<feature type="domain" description="Uracil-DNA glycosylase-like" evidence="1">
    <location>
        <begin position="12"/>
        <end position="165"/>
    </location>
</feature>
<dbReference type="InterPro" id="IPR036895">
    <property type="entry name" value="Uracil-DNA_glycosylase-like_sf"/>
</dbReference>
<name>A0ABR9QRW7_9ACTN</name>
<dbReference type="SUPFAM" id="SSF52141">
    <property type="entry name" value="Uracil-DNA glycosylase-like"/>
    <property type="match status" value="1"/>
</dbReference>
<accession>A0ABR9QRW7</accession>
<dbReference type="CDD" id="cd10032">
    <property type="entry name" value="UDG-F6_HDG"/>
    <property type="match status" value="1"/>
</dbReference>
<dbReference type="InterPro" id="IPR026353">
    <property type="entry name" value="Hypoxan-DNA_Glyclase"/>
</dbReference>
<dbReference type="GO" id="GO:0033958">
    <property type="term" value="F:DNA-deoxyinosine glycosylase activity"/>
    <property type="evidence" value="ECO:0007669"/>
    <property type="project" value="UniProtKB-EC"/>
</dbReference>
<organism evidence="2 3">
    <name type="scientific">Thermophilibacter gallinarum</name>
    <dbReference type="NCBI Taxonomy" id="2779357"/>
    <lineage>
        <taxon>Bacteria</taxon>
        <taxon>Bacillati</taxon>
        <taxon>Actinomycetota</taxon>
        <taxon>Coriobacteriia</taxon>
        <taxon>Coriobacteriales</taxon>
        <taxon>Atopobiaceae</taxon>
        <taxon>Thermophilibacter</taxon>
    </lineage>
</organism>
<dbReference type="Proteomes" id="UP001194273">
    <property type="component" value="Unassembled WGS sequence"/>
</dbReference>
<dbReference type="EC" id="3.2.2.15" evidence="2"/>
<keyword evidence="2" id="KW-0326">Glycosidase</keyword>
<dbReference type="EMBL" id="JADCJZ010000001">
    <property type="protein sequence ID" value="MBE5023820.1"/>
    <property type="molecule type" value="Genomic_DNA"/>
</dbReference>
<reference evidence="2 3" key="1">
    <citation type="submission" date="2020-10" db="EMBL/GenBank/DDBJ databases">
        <title>ChiBAC.</title>
        <authorList>
            <person name="Zenner C."/>
            <person name="Hitch T.C.A."/>
            <person name="Clavel T."/>
        </authorList>
    </citation>
    <scope>NUCLEOTIDE SEQUENCE [LARGE SCALE GENOMIC DNA]</scope>
    <source>
        <strain evidence="2 3">DSM 107455</strain>
    </source>
</reference>
<dbReference type="RefSeq" id="WP_193529232.1">
    <property type="nucleotide sequence ID" value="NZ_JADCJZ010000001.1"/>
</dbReference>
<dbReference type="InterPro" id="IPR005122">
    <property type="entry name" value="Uracil-DNA_glycosylase-like"/>
</dbReference>
<proteinExistence type="predicted"/>
<evidence type="ECO:0000259" key="1">
    <source>
        <dbReference type="SMART" id="SM00986"/>
    </source>
</evidence>
<keyword evidence="3" id="KW-1185">Reference proteome</keyword>
<dbReference type="Gene3D" id="3.40.470.10">
    <property type="entry name" value="Uracil-DNA glycosylase-like domain"/>
    <property type="match status" value="1"/>
</dbReference>
<dbReference type="Pfam" id="PF03167">
    <property type="entry name" value="UDG"/>
    <property type="match status" value="1"/>
</dbReference>
<comment type="caution">
    <text evidence="2">The sequence shown here is derived from an EMBL/GenBank/DDBJ whole genome shotgun (WGS) entry which is preliminary data.</text>
</comment>
<evidence type="ECO:0000313" key="3">
    <source>
        <dbReference type="Proteomes" id="UP001194273"/>
    </source>
</evidence>
<protein>
    <submittedName>
        <fullName evidence="2">DNA-deoxyinosine glycosylase</fullName>
        <ecNumber evidence="2">3.2.2.15</ecNumber>
    </submittedName>
</protein>
<dbReference type="SMART" id="SM00987">
    <property type="entry name" value="UreE_C"/>
    <property type="match status" value="1"/>
</dbReference>
<sequence length="169" mass="18460">MEEYQHITHGFEPVFDERSRVLVLGSFPSVLSRENRFYYGNPRNRFWRVVAEALGEAEPAPGDVEAKRGLLLRRGIALWDVVESCDVRGSADASIKNVVPADVARITGAAPISAVLCNGGTAARLYHRWLEPVTGMAAEALPSTSPANAAWSLGRLTERWSEALLAALE</sequence>
<evidence type="ECO:0000313" key="2">
    <source>
        <dbReference type="EMBL" id="MBE5023820.1"/>
    </source>
</evidence>
<dbReference type="SMART" id="SM00986">
    <property type="entry name" value="UDG"/>
    <property type="match status" value="1"/>
</dbReference>